<gene>
    <name evidence="3" type="ORF">ACFONC_05365</name>
</gene>
<keyword evidence="4" id="KW-1185">Reference proteome</keyword>
<sequence>MKSHFNASWWLAVLMALPMLALAHDPKPATPAAPVVTVSDQAKPVVAVVEQFSAAMHAGDLDRAGALLADDVLILESGGAEHSRAEYLGGHAIHDAAFLKTAHSQVKQRAARVDGGMAWVGTETEFHTTKDGKAMILLSTETMVLKQTLAGWKIVHIHWSSRPKH</sequence>
<name>A0ABV7XJP4_9GAMM</name>
<dbReference type="RefSeq" id="WP_386742683.1">
    <property type="nucleotide sequence ID" value="NZ_JBHRYA010000003.1"/>
</dbReference>
<feature type="domain" description="SnoaL-like" evidence="2">
    <location>
        <begin position="45"/>
        <end position="160"/>
    </location>
</feature>
<dbReference type="EMBL" id="JBHRYA010000003">
    <property type="protein sequence ID" value="MFC3715577.1"/>
    <property type="molecule type" value="Genomic_DNA"/>
</dbReference>
<reference evidence="4" key="1">
    <citation type="journal article" date="2019" name="Int. J. Syst. Evol. Microbiol.">
        <title>The Global Catalogue of Microorganisms (GCM) 10K type strain sequencing project: providing services to taxonomists for standard genome sequencing and annotation.</title>
        <authorList>
            <consortium name="The Broad Institute Genomics Platform"/>
            <consortium name="The Broad Institute Genome Sequencing Center for Infectious Disease"/>
            <person name="Wu L."/>
            <person name="Ma J."/>
        </authorList>
    </citation>
    <scope>NUCLEOTIDE SEQUENCE [LARGE SCALE GENOMIC DNA]</scope>
    <source>
        <strain evidence="4">KCTC 42441</strain>
    </source>
</reference>
<protein>
    <submittedName>
        <fullName evidence="3">YybH family protein</fullName>
    </submittedName>
</protein>
<dbReference type="Gene3D" id="3.10.450.50">
    <property type="match status" value="1"/>
</dbReference>
<evidence type="ECO:0000313" key="3">
    <source>
        <dbReference type="EMBL" id="MFC3715577.1"/>
    </source>
</evidence>
<dbReference type="SUPFAM" id="SSF54427">
    <property type="entry name" value="NTF2-like"/>
    <property type="match status" value="1"/>
</dbReference>
<organism evidence="3 4">
    <name type="scientific">Luteimonas soli</name>
    <dbReference type="NCBI Taxonomy" id="1648966"/>
    <lineage>
        <taxon>Bacteria</taxon>
        <taxon>Pseudomonadati</taxon>
        <taxon>Pseudomonadota</taxon>
        <taxon>Gammaproteobacteria</taxon>
        <taxon>Lysobacterales</taxon>
        <taxon>Lysobacteraceae</taxon>
        <taxon>Luteimonas</taxon>
    </lineage>
</organism>
<accession>A0ABV7XJP4</accession>
<dbReference type="InterPro" id="IPR037401">
    <property type="entry name" value="SnoaL-like"/>
</dbReference>
<feature type="chain" id="PRO_5046634364" evidence="1">
    <location>
        <begin position="24"/>
        <end position="165"/>
    </location>
</feature>
<evidence type="ECO:0000259" key="2">
    <source>
        <dbReference type="Pfam" id="PF13474"/>
    </source>
</evidence>
<comment type="caution">
    <text evidence="3">The sequence shown here is derived from an EMBL/GenBank/DDBJ whole genome shotgun (WGS) entry which is preliminary data.</text>
</comment>
<evidence type="ECO:0000313" key="4">
    <source>
        <dbReference type="Proteomes" id="UP001595705"/>
    </source>
</evidence>
<evidence type="ECO:0000256" key="1">
    <source>
        <dbReference type="SAM" id="SignalP"/>
    </source>
</evidence>
<proteinExistence type="predicted"/>
<keyword evidence="1" id="KW-0732">Signal</keyword>
<dbReference type="InterPro" id="IPR032710">
    <property type="entry name" value="NTF2-like_dom_sf"/>
</dbReference>
<dbReference type="Pfam" id="PF13474">
    <property type="entry name" value="SnoaL_3"/>
    <property type="match status" value="1"/>
</dbReference>
<feature type="signal peptide" evidence="1">
    <location>
        <begin position="1"/>
        <end position="23"/>
    </location>
</feature>
<dbReference type="Proteomes" id="UP001595705">
    <property type="component" value="Unassembled WGS sequence"/>
</dbReference>